<dbReference type="KEGG" id="pas:Pars_2288"/>
<proteinExistence type="predicted"/>
<feature type="transmembrane region" description="Helical" evidence="1">
    <location>
        <begin position="190"/>
        <end position="213"/>
    </location>
</feature>
<reference evidence="2 3" key="1">
    <citation type="submission" date="2007-04" db="EMBL/GenBank/DDBJ databases">
        <title>Complete sequence of Pyrobaculum arsenaticum DSM 13514.</title>
        <authorList>
            <consortium name="US DOE Joint Genome Institute"/>
            <person name="Copeland A."/>
            <person name="Lucas S."/>
            <person name="Lapidus A."/>
            <person name="Barry K."/>
            <person name="Glavina del Rio T."/>
            <person name="Dalin E."/>
            <person name="Tice H."/>
            <person name="Pitluck S."/>
            <person name="Chain P."/>
            <person name="Malfatti S."/>
            <person name="Shin M."/>
            <person name="Vergez L."/>
            <person name="Schmutz J."/>
            <person name="Larimer F."/>
            <person name="Land M."/>
            <person name="Hauser L."/>
            <person name="Kyrpides N."/>
            <person name="Mikhailova N."/>
            <person name="Cozen A.E."/>
            <person name="Fitz-Gibbon S.T."/>
            <person name="House C.H."/>
            <person name="Saltikov C."/>
            <person name="Lowe T.M."/>
            <person name="Richardson P."/>
        </authorList>
    </citation>
    <scope>NUCLEOTIDE SEQUENCE [LARGE SCALE GENOMIC DNA]</scope>
    <source>
        <strain evidence="3">ATCC 700994 / DSM 13514 / JCM 11321 / PZ6</strain>
    </source>
</reference>
<accession>A4WN65</accession>
<feature type="transmembrane region" description="Helical" evidence="1">
    <location>
        <begin position="21"/>
        <end position="40"/>
    </location>
</feature>
<dbReference type="HOGENOM" id="CLU_1232825_0_0_2"/>
<feature type="transmembrane region" description="Helical" evidence="1">
    <location>
        <begin position="149"/>
        <end position="169"/>
    </location>
</feature>
<name>A4WN65_PYRAR</name>
<dbReference type="STRING" id="340102.Pars_2288"/>
<keyword evidence="1" id="KW-1133">Transmembrane helix</keyword>
<protein>
    <recommendedName>
        <fullName evidence="4">Phosphatidate cytidylyltransferase</fullName>
    </recommendedName>
</protein>
<evidence type="ECO:0000256" key="1">
    <source>
        <dbReference type="SAM" id="Phobius"/>
    </source>
</evidence>
<evidence type="ECO:0008006" key="4">
    <source>
        <dbReference type="Google" id="ProtNLM"/>
    </source>
</evidence>
<organism evidence="2 3">
    <name type="scientific">Pyrobaculum arsenaticum (strain DSM 13514 / JCM 11321 / PZ6)</name>
    <dbReference type="NCBI Taxonomy" id="340102"/>
    <lineage>
        <taxon>Archaea</taxon>
        <taxon>Thermoproteota</taxon>
        <taxon>Thermoprotei</taxon>
        <taxon>Thermoproteales</taxon>
        <taxon>Thermoproteaceae</taxon>
        <taxon>Pyrobaculum</taxon>
    </lineage>
</organism>
<feature type="transmembrane region" description="Helical" evidence="1">
    <location>
        <begin position="125"/>
        <end position="143"/>
    </location>
</feature>
<feature type="transmembrane region" description="Helical" evidence="1">
    <location>
        <begin position="46"/>
        <end position="63"/>
    </location>
</feature>
<keyword evidence="1" id="KW-0812">Transmembrane</keyword>
<gene>
    <name evidence="2" type="ordered locus">Pars_2288</name>
</gene>
<dbReference type="Proteomes" id="UP000001567">
    <property type="component" value="Chromosome"/>
</dbReference>
<evidence type="ECO:0000313" key="2">
    <source>
        <dbReference type="EMBL" id="ABP51832.1"/>
    </source>
</evidence>
<keyword evidence="1" id="KW-0472">Membrane</keyword>
<sequence length="238" mass="25788">MYKSWLLHPAVSQIEELRRLAARKMFHVAFVALLALPFVVGIPLETYTAILAFIGGVVYSIQVRQPAVWEQLREDFFKTLEDVFTRLEQLLPLDKPGVREQYAKAVRQFEELVLMAERDYEKRHGYLGILMGAVGFLIAESIFGRGHLLPALISLGVYDAVSAVAGTAMGGRRIGKVSLWGTTAGALANILALVAAGAPVGAALLITAMVVLADVVSPEDNLTIPVAAAAGSYLYHLL</sequence>
<dbReference type="AlphaFoldDB" id="A4WN65"/>
<evidence type="ECO:0000313" key="3">
    <source>
        <dbReference type="Proteomes" id="UP000001567"/>
    </source>
</evidence>
<dbReference type="EMBL" id="CP000660">
    <property type="protein sequence ID" value="ABP51832.1"/>
    <property type="molecule type" value="Genomic_DNA"/>
</dbReference>